<dbReference type="EMBL" id="KN837151">
    <property type="protein sequence ID" value="KIJ39592.1"/>
    <property type="molecule type" value="Genomic_DNA"/>
</dbReference>
<gene>
    <name evidence="1" type="ORF">M422DRAFT_257652</name>
</gene>
<organism evidence="1 2">
    <name type="scientific">Sphaerobolus stellatus (strain SS14)</name>
    <dbReference type="NCBI Taxonomy" id="990650"/>
    <lineage>
        <taxon>Eukaryota</taxon>
        <taxon>Fungi</taxon>
        <taxon>Dikarya</taxon>
        <taxon>Basidiomycota</taxon>
        <taxon>Agaricomycotina</taxon>
        <taxon>Agaricomycetes</taxon>
        <taxon>Phallomycetidae</taxon>
        <taxon>Geastrales</taxon>
        <taxon>Sphaerobolaceae</taxon>
        <taxon>Sphaerobolus</taxon>
    </lineage>
</organism>
<keyword evidence="2" id="KW-1185">Reference proteome</keyword>
<dbReference type="AlphaFoldDB" id="A0A0C9VDV5"/>
<protein>
    <submittedName>
        <fullName evidence="1">Uncharacterized protein</fullName>
    </submittedName>
</protein>
<dbReference type="HOGENOM" id="CLU_2905639_0_0_1"/>
<evidence type="ECO:0000313" key="1">
    <source>
        <dbReference type="EMBL" id="KIJ39592.1"/>
    </source>
</evidence>
<proteinExistence type="predicted"/>
<dbReference type="Proteomes" id="UP000054279">
    <property type="component" value="Unassembled WGS sequence"/>
</dbReference>
<name>A0A0C9VDV5_SPHS4</name>
<accession>A0A0C9VDV5</accession>
<evidence type="ECO:0000313" key="2">
    <source>
        <dbReference type="Proteomes" id="UP000054279"/>
    </source>
</evidence>
<reference evidence="1 2" key="1">
    <citation type="submission" date="2014-06" db="EMBL/GenBank/DDBJ databases">
        <title>Evolutionary Origins and Diversification of the Mycorrhizal Mutualists.</title>
        <authorList>
            <consortium name="DOE Joint Genome Institute"/>
            <consortium name="Mycorrhizal Genomics Consortium"/>
            <person name="Kohler A."/>
            <person name="Kuo A."/>
            <person name="Nagy L.G."/>
            <person name="Floudas D."/>
            <person name="Copeland A."/>
            <person name="Barry K.W."/>
            <person name="Cichocki N."/>
            <person name="Veneault-Fourrey C."/>
            <person name="LaButti K."/>
            <person name="Lindquist E.A."/>
            <person name="Lipzen A."/>
            <person name="Lundell T."/>
            <person name="Morin E."/>
            <person name="Murat C."/>
            <person name="Riley R."/>
            <person name="Ohm R."/>
            <person name="Sun H."/>
            <person name="Tunlid A."/>
            <person name="Henrissat B."/>
            <person name="Grigoriev I.V."/>
            <person name="Hibbett D.S."/>
            <person name="Martin F."/>
        </authorList>
    </citation>
    <scope>NUCLEOTIDE SEQUENCE [LARGE SCALE GENOMIC DNA]</scope>
    <source>
        <strain evidence="1 2">SS14</strain>
    </source>
</reference>
<sequence length="62" mass="6636">MHTRQSASNLKVRTLKGKPYEVSLVLAVVVKKLVGTMTVKIKELLQTACGTPSPPSSNGDLN</sequence>